<dbReference type="EC" id="3.6.4.12" evidence="4"/>
<dbReference type="SMART" id="SM00382">
    <property type="entry name" value="AAA"/>
    <property type="match status" value="1"/>
</dbReference>
<dbReference type="OrthoDB" id="6513042at2759"/>
<evidence type="ECO:0000313" key="13">
    <source>
        <dbReference type="Proteomes" id="UP000644660"/>
    </source>
</evidence>
<dbReference type="Gene3D" id="2.40.30.270">
    <property type="match status" value="1"/>
</dbReference>
<dbReference type="InterPro" id="IPR004483">
    <property type="entry name" value="SMUBP-2/Hcs1-like"/>
</dbReference>
<evidence type="ECO:0000256" key="9">
    <source>
        <dbReference type="ARBA" id="ARBA00022840"/>
    </source>
</evidence>
<evidence type="ECO:0000256" key="2">
    <source>
        <dbReference type="ARBA" id="ARBA00004496"/>
    </source>
</evidence>
<dbReference type="Pfam" id="PF21138">
    <property type="entry name" value="SMUBP-2_HCS1_1B"/>
    <property type="match status" value="1"/>
</dbReference>
<keyword evidence="7" id="KW-0378">Hydrolase</keyword>
<dbReference type="GO" id="GO:0005634">
    <property type="term" value="C:nucleus"/>
    <property type="evidence" value="ECO:0007669"/>
    <property type="project" value="UniProtKB-SubCell"/>
</dbReference>
<dbReference type="Pfam" id="PF13087">
    <property type="entry name" value="AAA_12"/>
    <property type="match status" value="1"/>
</dbReference>
<keyword evidence="5" id="KW-0963">Cytoplasm</keyword>
<dbReference type="Pfam" id="PF13086">
    <property type="entry name" value="AAA_11"/>
    <property type="match status" value="1"/>
</dbReference>
<dbReference type="InterPro" id="IPR041679">
    <property type="entry name" value="DNA2/NAM7-like_C"/>
</dbReference>
<dbReference type="GO" id="GO:0003677">
    <property type="term" value="F:DNA binding"/>
    <property type="evidence" value="ECO:0007669"/>
    <property type="project" value="InterPro"/>
</dbReference>
<dbReference type="GO" id="GO:0005694">
    <property type="term" value="C:chromosome"/>
    <property type="evidence" value="ECO:0007669"/>
    <property type="project" value="UniProtKB-ARBA"/>
</dbReference>
<dbReference type="CDD" id="cd18808">
    <property type="entry name" value="SF1_C_Upf1"/>
    <property type="match status" value="1"/>
</dbReference>
<proteinExistence type="inferred from homology"/>
<evidence type="ECO:0000256" key="10">
    <source>
        <dbReference type="ARBA" id="ARBA00023242"/>
    </source>
</evidence>
<dbReference type="PANTHER" id="PTHR43788:SF8">
    <property type="entry name" value="DNA-BINDING PROTEIN SMUBP-2"/>
    <property type="match status" value="1"/>
</dbReference>
<evidence type="ECO:0000256" key="7">
    <source>
        <dbReference type="ARBA" id="ARBA00022801"/>
    </source>
</evidence>
<dbReference type="InterPro" id="IPR003593">
    <property type="entry name" value="AAA+_ATPase"/>
</dbReference>
<keyword evidence="6" id="KW-0547">Nucleotide-binding</keyword>
<comment type="subcellular location">
    <subcellularLocation>
        <location evidence="2">Cytoplasm</location>
    </subcellularLocation>
    <subcellularLocation>
        <location evidence="1">Nucleus</location>
    </subcellularLocation>
</comment>
<dbReference type="NCBIfam" id="TIGR00376">
    <property type="entry name" value="IGHMBP2 family helicase"/>
    <property type="match status" value="1"/>
</dbReference>
<dbReference type="Gene3D" id="3.40.50.300">
    <property type="entry name" value="P-loop containing nucleotide triphosphate hydrolases"/>
    <property type="match status" value="2"/>
</dbReference>
<dbReference type="InterPro" id="IPR027417">
    <property type="entry name" value="P-loop_NTPase"/>
</dbReference>
<dbReference type="GO" id="GO:0043139">
    <property type="term" value="F:5'-3' DNA helicase activity"/>
    <property type="evidence" value="ECO:0007669"/>
    <property type="project" value="TreeGrafter"/>
</dbReference>
<keyword evidence="8" id="KW-0347">Helicase</keyword>
<dbReference type="EMBL" id="CAEFZW010000009">
    <property type="protein sequence ID" value="CAB4256465.1"/>
    <property type="molecule type" value="Genomic_DNA"/>
</dbReference>
<dbReference type="SUPFAM" id="SSF52540">
    <property type="entry name" value="P-loop containing nucleoside triphosphate hydrolases"/>
    <property type="match status" value="1"/>
</dbReference>
<dbReference type="FunFam" id="3.40.50.300:FF:000326">
    <property type="entry name" value="P-loop containing nucleoside triphosphate hydrolase"/>
    <property type="match status" value="1"/>
</dbReference>
<evidence type="ECO:0000256" key="6">
    <source>
        <dbReference type="ARBA" id="ARBA00022741"/>
    </source>
</evidence>
<dbReference type="GO" id="GO:0005737">
    <property type="term" value="C:cytoplasm"/>
    <property type="evidence" value="ECO:0007669"/>
    <property type="project" value="UniProtKB-SubCell"/>
</dbReference>
<keyword evidence="10" id="KW-0539">Nucleus</keyword>
<dbReference type="InterPro" id="IPR047187">
    <property type="entry name" value="SF1_C_Upf1"/>
</dbReference>
<dbReference type="GO" id="GO:0016787">
    <property type="term" value="F:hydrolase activity"/>
    <property type="evidence" value="ECO:0007669"/>
    <property type="project" value="UniProtKB-KW"/>
</dbReference>
<evidence type="ECO:0000256" key="5">
    <source>
        <dbReference type="ARBA" id="ARBA00022490"/>
    </source>
</evidence>
<keyword evidence="9" id="KW-0067">ATP-binding</keyword>
<dbReference type="GO" id="GO:0005524">
    <property type="term" value="F:ATP binding"/>
    <property type="evidence" value="ECO:0007669"/>
    <property type="project" value="UniProtKB-KW"/>
</dbReference>
<sequence>MNKELAERFLSCIDHEREQDVELTSQLLKRLPITKLVDAGYAVNKLTLENVRTGLAGKVYVELASEDGGTIDRGGVKVGDIVTVEPPKKIASKDGDKSCSGVVYRISSKQITVTIDEQQEEDVTTLYSYPRLCLVKTTNTITYKRMESTMRKLAEIENLSNAPRLIQLLTDDTVKSVPIYTTTSKSLQFDNGGLNESQQHAVQFALQNEIAIIHGPPGTGKTYTLVELIQQLISKGERVLVCGPSNISVDTILERLSKVVPGDKLLRIGHPARLLESNLRHSLDILSKIGESGAIVKDIQSEINGTIKDIKKLKRFKDRKTAWQDVKILRKELRIREQKIVSELILKSQVVVATLHGSSSRELVGMYHDHDHLFDSLIIDEVSQAMEPQCWIPLISHSQSQMKRLVLAGDNKQLPPTIKTADNDKILHTLETTLFDRLVAMQGEAFKCLLNVQYRMNQEIMKFPSMVMYQDKLIADESVARILLQDLPGVDNNDDTSIPLMWYDTQGDEFPENFDDDDDDDEIMQSKYNENEALLVKHHVEMLIGSNIPQSDIGIIAPYSAQVSLLKSLMREQYPGVEISTVDGFQGREKEVIVLTLVRSNDKFEVGFLKEARRLNVAMTRSKRQLCVIGNMETLQRSGNEYLKYWATWSEENSEVRYPDIDDLM</sequence>
<gene>
    <name evidence="12" type="ORF">KABA2_09S05280</name>
</gene>
<dbReference type="GO" id="GO:0003723">
    <property type="term" value="F:RNA binding"/>
    <property type="evidence" value="ECO:0007669"/>
    <property type="project" value="InterPro"/>
</dbReference>
<dbReference type="PANTHER" id="PTHR43788">
    <property type="entry name" value="DNA2/NAM7 HELICASE FAMILY MEMBER"/>
    <property type="match status" value="1"/>
</dbReference>
<accession>A0A8H2VJF1</accession>
<name>A0A8H2VJF1_9SACH</name>
<evidence type="ECO:0000256" key="3">
    <source>
        <dbReference type="ARBA" id="ARBA00007913"/>
    </source>
</evidence>
<dbReference type="Proteomes" id="UP000644660">
    <property type="component" value="Unassembled WGS sequence"/>
</dbReference>
<dbReference type="GeneID" id="64859543"/>
<evidence type="ECO:0000259" key="11">
    <source>
        <dbReference type="SMART" id="SM00382"/>
    </source>
</evidence>
<dbReference type="InterPro" id="IPR050534">
    <property type="entry name" value="Coronavir_polyprotein_1ab"/>
</dbReference>
<organism evidence="12 13">
    <name type="scientific">Maudiozyma barnettii</name>
    <dbReference type="NCBI Taxonomy" id="61262"/>
    <lineage>
        <taxon>Eukaryota</taxon>
        <taxon>Fungi</taxon>
        <taxon>Dikarya</taxon>
        <taxon>Ascomycota</taxon>
        <taxon>Saccharomycotina</taxon>
        <taxon>Saccharomycetes</taxon>
        <taxon>Saccharomycetales</taxon>
        <taxon>Saccharomycetaceae</taxon>
        <taxon>Maudiozyma</taxon>
    </lineage>
</organism>
<evidence type="ECO:0000256" key="4">
    <source>
        <dbReference type="ARBA" id="ARBA00012551"/>
    </source>
</evidence>
<comment type="similarity">
    <text evidence="3">Belongs to the DNA2/NAM7 helicase family.</text>
</comment>
<dbReference type="CDD" id="cd18044">
    <property type="entry name" value="DEXXQc_SMUBP2"/>
    <property type="match status" value="1"/>
</dbReference>
<dbReference type="InterPro" id="IPR048761">
    <property type="entry name" value="SMUBP-2_HCS1_1B"/>
</dbReference>
<dbReference type="InterPro" id="IPR041677">
    <property type="entry name" value="DNA2/NAM7_AAA_11"/>
</dbReference>
<reference evidence="12 13" key="1">
    <citation type="submission" date="2020-05" db="EMBL/GenBank/DDBJ databases">
        <authorList>
            <person name="Casaregola S."/>
            <person name="Devillers H."/>
            <person name="Grondin C."/>
        </authorList>
    </citation>
    <scope>NUCLEOTIDE SEQUENCE [LARGE SCALE GENOMIC DNA]</scope>
    <source>
        <strain evidence="12 13">CLIB 1767</strain>
    </source>
</reference>
<protein>
    <recommendedName>
        <fullName evidence="4">DNA helicase</fullName>
        <ecNumber evidence="4">3.6.4.12</ecNumber>
    </recommendedName>
</protein>
<evidence type="ECO:0000256" key="8">
    <source>
        <dbReference type="ARBA" id="ARBA00022806"/>
    </source>
</evidence>
<evidence type="ECO:0000313" key="12">
    <source>
        <dbReference type="EMBL" id="CAB4256465.1"/>
    </source>
</evidence>
<comment type="caution">
    <text evidence="12">The sequence shown here is derived from an EMBL/GenBank/DDBJ whole genome shotgun (WGS) entry which is preliminary data.</text>
</comment>
<feature type="domain" description="AAA+ ATPase" evidence="11">
    <location>
        <begin position="207"/>
        <end position="445"/>
    </location>
</feature>
<dbReference type="RefSeq" id="XP_041408309.1">
    <property type="nucleotide sequence ID" value="XM_041552375.1"/>
</dbReference>
<keyword evidence="13" id="KW-1185">Reference proteome</keyword>
<dbReference type="AlphaFoldDB" id="A0A8H2VJF1"/>
<evidence type="ECO:0000256" key="1">
    <source>
        <dbReference type="ARBA" id="ARBA00004123"/>
    </source>
</evidence>